<keyword evidence="3 7" id="KW-1133">Transmembrane helix</keyword>
<keyword evidence="5" id="KW-0325">Glycoprotein</keyword>
<evidence type="ECO:0000256" key="6">
    <source>
        <dbReference type="RuleBase" id="RU003346"/>
    </source>
</evidence>
<dbReference type="InterPro" id="IPR005828">
    <property type="entry name" value="MFS_sugar_transport-like"/>
</dbReference>
<keyword evidence="4 7" id="KW-0472">Membrane</keyword>
<feature type="transmembrane region" description="Helical" evidence="7">
    <location>
        <begin position="103"/>
        <end position="125"/>
    </location>
</feature>
<feature type="transmembrane region" description="Helical" evidence="7">
    <location>
        <begin position="248"/>
        <end position="274"/>
    </location>
</feature>
<dbReference type="Proteomes" id="UP001168972">
    <property type="component" value="Unassembled WGS sequence"/>
</dbReference>
<dbReference type="AlphaFoldDB" id="A0AA39KVJ7"/>
<dbReference type="PROSITE" id="PS00217">
    <property type="entry name" value="SUGAR_TRANSPORT_2"/>
    <property type="match status" value="1"/>
</dbReference>
<feature type="domain" description="Major facilitator superfamily (MFS) profile" evidence="8">
    <location>
        <begin position="10"/>
        <end position="440"/>
    </location>
</feature>
<feature type="transmembrane region" description="Helical" evidence="7">
    <location>
        <begin position="137"/>
        <end position="158"/>
    </location>
</feature>
<dbReference type="Gene3D" id="1.20.1250.20">
    <property type="entry name" value="MFS general substrate transporter like domains"/>
    <property type="match status" value="1"/>
</dbReference>
<comment type="similarity">
    <text evidence="6">Belongs to the major facilitator superfamily. Sugar transporter (TC 2.A.1.1) family.</text>
</comment>
<feature type="transmembrane region" description="Helical" evidence="7">
    <location>
        <begin position="318"/>
        <end position="337"/>
    </location>
</feature>
<dbReference type="GO" id="GO:0016020">
    <property type="term" value="C:membrane"/>
    <property type="evidence" value="ECO:0007669"/>
    <property type="project" value="UniProtKB-SubCell"/>
</dbReference>
<evidence type="ECO:0000256" key="1">
    <source>
        <dbReference type="ARBA" id="ARBA00004141"/>
    </source>
</evidence>
<reference evidence="9" key="1">
    <citation type="journal article" date="2023" name="bioRxiv">
        <title>Scaffold-level genome assemblies of two parasitoid biocontrol wasps reveal the parthenogenesis mechanism and an associated novel virus.</title>
        <authorList>
            <person name="Inwood S."/>
            <person name="Skelly J."/>
            <person name="Guhlin J."/>
            <person name="Harrop T."/>
            <person name="Goldson S."/>
            <person name="Dearden P."/>
        </authorList>
    </citation>
    <scope>NUCLEOTIDE SEQUENCE</scope>
    <source>
        <strain evidence="9">Lincoln</strain>
        <tissue evidence="9">Whole body</tissue>
    </source>
</reference>
<evidence type="ECO:0000256" key="4">
    <source>
        <dbReference type="ARBA" id="ARBA00023136"/>
    </source>
</evidence>
<dbReference type="InterPro" id="IPR050549">
    <property type="entry name" value="MFS_Trehalose_Transporter"/>
</dbReference>
<feature type="transmembrane region" description="Helical" evidence="7">
    <location>
        <begin position="385"/>
        <end position="405"/>
    </location>
</feature>
<dbReference type="InterPro" id="IPR020846">
    <property type="entry name" value="MFS_dom"/>
</dbReference>
<evidence type="ECO:0000313" key="10">
    <source>
        <dbReference type="Proteomes" id="UP001168972"/>
    </source>
</evidence>
<feature type="transmembrane region" description="Helical" evidence="7">
    <location>
        <begin position="12"/>
        <end position="31"/>
    </location>
</feature>
<feature type="transmembrane region" description="Helical" evidence="7">
    <location>
        <begin position="164"/>
        <end position="184"/>
    </location>
</feature>
<dbReference type="PANTHER" id="PTHR48021">
    <property type="match status" value="1"/>
</dbReference>
<dbReference type="SUPFAM" id="SSF103473">
    <property type="entry name" value="MFS general substrate transporter"/>
    <property type="match status" value="1"/>
</dbReference>
<evidence type="ECO:0000259" key="8">
    <source>
        <dbReference type="PROSITE" id="PS50850"/>
    </source>
</evidence>
<organism evidence="9 10">
    <name type="scientific">Microctonus hyperodae</name>
    <name type="common">Parasitoid wasp</name>
    <dbReference type="NCBI Taxonomy" id="165561"/>
    <lineage>
        <taxon>Eukaryota</taxon>
        <taxon>Metazoa</taxon>
        <taxon>Ecdysozoa</taxon>
        <taxon>Arthropoda</taxon>
        <taxon>Hexapoda</taxon>
        <taxon>Insecta</taxon>
        <taxon>Pterygota</taxon>
        <taxon>Neoptera</taxon>
        <taxon>Endopterygota</taxon>
        <taxon>Hymenoptera</taxon>
        <taxon>Apocrita</taxon>
        <taxon>Ichneumonoidea</taxon>
        <taxon>Braconidae</taxon>
        <taxon>Euphorinae</taxon>
        <taxon>Microctonus</taxon>
    </lineage>
</organism>
<proteinExistence type="inferred from homology"/>
<comment type="subcellular location">
    <subcellularLocation>
        <location evidence="1">Membrane</location>
        <topology evidence="1">Multi-pass membrane protein</topology>
    </subcellularLocation>
</comment>
<keyword evidence="6" id="KW-0813">Transport</keyword>
<dbReference type="FunFam" id="1.20.1250.20:FF:000249">
    <property type="entry name" value="facilitated trehalose transporter Tret1"/>
    <property type="match status" value="1"/>
</dbReference>
<dbReference type="NCBIfam" id="TIGR00879">
    <property type="entry name" value="SP"/>
    <property type="match status" value="1"/>
</dbReference>
<keyword evidence="2 7" id="KW-0812">Transmembrane</keyword>
<reference evidence="9" key="2">
    <citation type="submission" date="2023-03" db="EMBL/GenBank/DDBJ databases">
        <authorList>
            <person name="Inwood S.N."/>
            <person name="Skelly J.G."/>
            <person name="Guhlin J."/>
            <person name="Harrop T.W.R."/>
            <person name="Goldson S.G."/>
            <person name="Dearden P.K."/>
        </authorList>
    </citation>
    <scope>NUCLEOTIDE SEQUENCE</scope>
    <source>
        <strain evidence="9">Lincoln</strain>
        <tissue evidence="9">Whole body</tissue>
    </source>
</reference>
<keyword evidence="10" id="KW-1185">Reference proteome</keyword>
<accession>A0AA39KVJ7</accession>
<protein>
    <recommendedName>
        <fullName evidence="8">Major facilitator superfamily (MFS) profile domain-containing protein</fullName>
    </recommendedName>
</protein>
<evidence type="ECO:0000313" key="9">
    <source>
        <dbReference type="EMBL" id="KAK0175344.1"/>
    </source>
</evidence>
<dbReference type="InterPro" id="IPR003663">
    <property type="entry name" value="Sugar/inositol_transpt"/>
</dbReference>
<sequence length="481" mass="53196">MPRLFIEMTMSLFANVSILGPAMSMGYSAVILPTLRSDASDIKITINQASWIAGAAAFGTPIGCILSSFLMRRGRRVSLMVTSCFSLIGWLLIYMSTNYEKLVVGRIIGGIATGLASVPASVYTAEISVPSWRGTMVTWSSIAIAIGILLVYIIGYFIQGNWQLIALICSVFPATAIILIILSVPESPLWLRDRGRMDEARAVMKKFRGIPKEQGLTSEVENELRNPRHNINIKKHSPLKYLMKRSSLMPFVIMLAYFFFQQFSGIFVIVFYAVDITSEAGIKMDAYLGAILIGLTRLIGSILVAFASKKWGRRIPSIASGAGMAFFMGILSIYVFLTNRGYTIADGGFTPAICILMYIFMSTIGFLCLPFAMVSEIYPAKVKDILTGLTVCIAYIFSFITVKMYPDMLNLMGKHGVFLFYAIISSAGTLFVIFFLPETKGKTLHDIDQLFSKKNKNIIAELQTTLEKEKMFPLKDITSGA</sequence>
<evidence type="ECO:0000256" key="7">
    <source>
        <dbReference type="SAM" id="Phobius"/>
    </source>
</evidence>
<dbReference type="PRINTS" id="PR00171">
    <property type="entry name" value="SUGRTRNSPORT"/>
</dbReference>
<evidence type="ECO:0000256" key="2">
    <source>
        <dbReference type="ARBA" id="ARBA00022692"/>
    </source>
</evidence>
<dbReference type="PROSITE" id="PS50850">
    <property type="entry name" value="MFS"/>
    <property type="match status" value="1"/>
</dbReference>
<feature type="transmembrane region" description="Helical" evidence="7">
    <location>
        <begin position="349"/>
        <end position="373"/>
    </location>
</feature>
<dbReference type="Pfam" id="PF00083">
    <property type="entry name" value="Sugar_tr"/>
    <property type="match status" value="1"/>
</dbReference>
<dbReference type="PANTHER" id="PTHR48021:SF89">
    <property type="entry name" value="FI02132P-RELATED"/>
    <property type="match status" value="1"/>
</dbReference>
<evidence type="ECO:0000256" key="3">
    <source>
        <dbReference type="ARBA" id="ARBA00022989"/>
    </source>
</evidence>
<feature type="transmembrane region" description="Helical" evidence="7">
    <location>
        <begin position="77"/>
        <end position="97"/>
    </location>
</feature>
<feature type="transmembrane region" description="Helical" evidence="7">
    <location>
        <begin position="286"/>
        <end position="306"/>
    </location>
</feature>
<feature type="transmembrane region" description="Helical" evidence="7">
    <location>
        <begin position="417"/>
        <end position="436"/>
    </location>
</feature>
<dbReference type="InterPro" id="IPR005829">
    <property type="entry name" value="Sugar_transporter_CS"/>
</dbReference>
<dbReference type="EMBL" id="JAQQBR010000005">
    <property type="protein sequence ID" value="KAK0175344.1"/>
    <property type="molecule type" value="Genomic_DNA"/>
</dbReference>
<evidence type="ECO:0000256" key="5">
    <source>
        <dbReference type="ARBA" id="ARBA00023180"/>
    </source>
</evidence>
<feature type="transmembrane region" description="Helical" evidence="7">
    <location>
        <begin position="51"/>
        <end position="70"/>
    </location>
</feature>
<gene>
    <name evidence="9" type="ORF">PV327_009098</name>
</gene>
<name>A0AA39KVJ7_MICHY</name>
<dbReference type="InterPro" id="IPR036259">
    <property type="entry name" value="MFS_trans_sf"/>
</dbReference>
<comment type="caution">
    <text evidence="9">The sequence shown here is derived from an EMBL/GenBank/DDBJ whole genome shotgun (WGS) entry which is preliminary data.</text>
</comment>
<dbReference type="GO" id="GO:0022857">
    <property type="term" value="F:transmembrane transporter activity"/>
    <property type="evidence" value="ECO:0007669"/>
    <property type="project" value="InterPro"/>
</dbReference>